<evidence type="ECO:0000313" key="3">
    <source>
        <dbReference type="Proteomes" id="UP000242715"/>
    </source>
</evidence>
<name>A0A2Z6PLX8_TRISU</name>
<protein>
    <submittedName>
        <fullName evidence="2">Uncharacterized protein</fullName>
    </submittedName>
</protein>
<accession>A0A2Z6PLX8</accession>
<dbReference type="AlphaFoldDB" id="A0A2Z6PLX8"/>
<dbReference type="EMBL" id="DF974328">
    <property type="protein sequence ID" value="GAU47569.1"/>
    <property type="molecule type" value="Genomic_DNA"/>
</dbReference>
<reference evidence="3" key="1">
    <citation type="journal article" date="2017" name="Front. Plant Sci.">
        <title>Climate Clever Clovers: New Paradigm to Reduce the Environmental Footprint of Ruminants by Breeding Low Methanogenic Forages Utilizing Haplotype Variation.</title>
        <authorList>
            <person name="Kaur P."/>
            <person name="Appels R."/>
            <person name="Bayer P.E."/>
            <person name="Keeble-Gagnere G."/>
            <person name="Wang J."/>
            <person name="Hirakawa H."/>
            <person name="Shirasawa K."/>
            <person name="Vercoe P."/>
            <person name="Stefanova K."/>
            <person name="Durmic Z."/>
            <person name="Nichols P."/>
            <person name="Revell C."/>
            <person name="Isobe S.N."/>
            <person name="Edwards D."/>
            <person name="Erskine W."/>
        </authorList>
    </citation>
    <scope>NUCLEOTIDE SEQUENCE [LARGE SCALE GENOMIC DNA]</scope>
    <source>
        <strain evidence="3">cv. Daliak</strain>
    </source>
</reference>
<feature type="compositionally biased region" description="Acidic residues" evidence="1">
    <location>
        <begin position="1"/>
        <end position="11"/>
    </location>
</feature>
<proteinExistence type="predicted"/>
<evidence type="ECO:0000313" key="2">
    <source>
        <dbReference type="EMBL" id="GAU47569.1"/>
    </source>
</evidence>
<organism evidence="2 3">
    <name type="scientific">Trifolium subterraneum</name>
    <name type="common">Subterranean clover</name>
    <dbReference type="NCBI Taxonomy" id="3900"/>
    <lineage>
        <taxon>Eukaryota</taxon>
        <taxon>Viridiplantae</taxon>
        <taxon>Streptophyta</taxon>
        <taxon>Embryophyta</taxon>
        <taxon>Tracheophyta</taxon>
        <taxon>Spermatophyta</taxon>
        <taxon>Magnoliopsida</taxon>
        <taxon>eudicotyledons</taxon>
        <taxon>Gunneridae</taxon>
        <taxon>Pentapetalae</taxon>
        <taxon>rosids</taxon>
        <taxon>fabids</taxon>
        <taxon>Fabales</taxon>
        <taxon>Fabaceae</taxon>
        <taxon>Papilionoideae</taxon>
        <taxon>50 kb inversion clade</taxon>
        <taxon>NPAAA clade</taxon>
        <taxon>Hologalegina</taxon>
        <taxon>IRL clade</taxon>
        <taxon>Trifolieae</taxon>
        <taxon>Trifolium</taxon>
    </lineage>
</organism>
<evidence type="ECO:0000256" key="1">
    <source>
        <dbReference type="SAM" id="MobiDB-lite"/>
    </source>
</evidence>
<keyword evidence="3" id="KW-1185">Reference proteome</keyword>
<gene>
    <name evidence="2" type="ORF">TSUD_389190</name>
</gene>
<dbReference type="Proteomes" id="UP000242715">
    <property type="component" value="Unassembled WGS sequence"/>
</dbReference>
<sequence>MPTLTMEEEAGESYTPHKDNFTQQASPRASFYSYGEDSRIDSEFCHLVGDIVDLEITTTENKEDSNVDAIEKVIVPSSPRTIE</sequence>
<feature type="region of interest" description="Disordered" evidence="1">
    <location>
        <begin position="1"/>
        <end position="22"/>
    </location>
</feature>